<organism evidence="1 2">
    <name type="scientific">Penicillium canariense</name>
    <dbReference type="NCBI Taxonomy" id="189055"/>
    <lineage>
        <taxon>Eukaryota</taxon>
        <taxon>Fungi</taxon>
        <taxon>Dikarya</taxon>
        <taxon>Ascomycota</taxon>
        <taxon>Pezizomycotina</taxon>
        <taxon>Eurotiomycetes</taxon>
        <taxon>Eurotiomycetidae</taxon>
        <taxon>Eurotiales</taxon>
        <taxon>Aspergillaceae</taxon>
        <taxon>Penicillium</taxon>
    </lineage>
</organism>
<dbReference type="GeneID" id="81424784"/>
<reference evidence="1" key="1">
    <citation type="submission" date="2022-11" db="EMBL/GenBank/DDBJ databases">
        <authorList>
            <person name="Petersen C."/>
        </authorList>
    </citation>
    <scope>NUCLEOTIDE SEQUENCE</scope>
    <source>
        <strain evidence="1">IBT 26290</strain>
    </source>
</reference>
<protein>
    <submittedName>
        <fullName evidence="1">Uncharacterized protein</fullName>
    </submittedName>
</protein>
<dbReference type="EMBL" id="JAPQKN010000002">
    <property type="protein sequence ID" value="KAJ5167889.1"/>
    <property type="molecule type" value="Genomic_DNA"/>
</dbReference>
<gene>
    <name evidence="1" type="ORF">N7482_003483</name>
</gene>
<proteinExistence type="predicted"/>
<dbReference type="AlphaFoldDB" id="A0A9W9LNF5"/>
<evidence type="ECO:0000313" key="2">
    <source>
        <dbReference type="Proteomes" id="UP001149163"/>
    </source>
</evidence>
<keyword evidence="2" id="KW-1185">Reference proteome</keyword>
<dbReference type="RefSeq" id="XP_056544350.1">
    <property type="nucleotide sequence ID" value="XM_056685608.1"/>
</dbReference>
<comment type="caution">
    <text evidence="1">The sequence shown here is derived from an EMBL/GenBank/DDBJ whole genome shotgun (WGS) entry which is preliminary data.</text>
</comment>
<name>A0A9W9LNF5_9EURO</name>
<sequence>MIAMVGIALPNLYLREAQGEHLSMTENITTTFEMLRGDIGMCHMQNPELDAETAEAIDQPNMLNAATFQSDFEDSKAKKAAIELLRSYLTEFDIALTQQPSCLATICTNGIVDRQRTRQPFQPFICMHWDVLLNELGSQFWWAQGSGMMLMAELLDELQCRENTGWRCATQWPQLKTCI</sequence>
<accession>A0A9W9LNF5</accession>
<evidence type="ECO:0000313" key="1">
    <source>
        <dbReference type="EMBL" id="KAJ5167889.1"/>
    </source>
</evidence>
<reference evidence="1" key="2">
    <citation type="journal article" date="2023" name="IMA Fungus">
        <title>Comparative genomic study of the Penicillium genus elucidates a diverse pangenome and 15 lateral gene transfer events.</title>
        <authorList>
            <person name="Petersen C."/>
            <person name="Sorensen T."/>
            <person name="Nielsen M.R."/>
            <person name="Sondergaard T.E."/>
            <person name="Sorensen J.L."/>
            <person name="Fitzpatrick D.A."/>
            <person name="Frisvad J.C."/>
            <person name="Nielsen K.L."/>
        </authorList>
    </citation>
    <scope>NUCLEOTIDE SEQUENCE</scope>
    <source>
        <strain evidence="1">IBT 26290</strain>
    </source>
</reference>
<dbReference type="Proteomes" id="UP001149163">
    <property type="component" value="Unassembled WGS sequence"/>
</dbReference>